<dbReference type="AlphaFoldDB" id="A0A368XYS5"/>
<keyword evidence="2 6" id="KW-0285">Flavoprotein</keyword>
<sequence length="330" mass="36564">MSGSDQLYDVIIIGGGTTGLFAGYYASMRNLKVKIIEGHDDLGGKVRQFFPEKKLYDVGGMPGATGKEIVEQTIKQANMHAIEIITGQWVMKTEQLEDQSFALETSTGKVHHAKTILLATAMGAFNVVTDAISENKLVEFKQSIATNLMHMSHYQNKKIAISTNNRVGLDCALTLEKTAKSVYLINPADQFQHAKEEELQALESSDIHVYKSSEILDIKGDNNRLHKVVLGNEEEIEVDYMLVYHGVKLRAIDFEDWGLTSEKGRLQVGMDMSTNRKGIYAAGDAVIYEGKTMLIASGYTEAITAINSIAQYVDPKAPAQVYSTVIYRKR</sequence>
<evidence type="ECO:0000256" key="3">
    <source>
        <dbReference type="ARBA" id="ARBA00022827"/>
    </source>
</evidence>
<comment type="caution">
    <text evidence="6">Lacks conserved residue(s) required for the propagation of feature annotation.</text>
</comment>
<keyword evidence="4 6" id="KW-0521">NADP</keyword>
<dbReference type="RefSeq" id="WP_170132917.1">
    <property type="nucleotide sequence ID" value="NZ_QPJJ01000004.1"/>
</dbReference>
<feature type="binding site" evidence="6">
    <location>
        <position position="50"/>
    </location>
    <ligand>
        <name>FAD</name>
        <dbReference type="ChEBI" id="CHEBI:57692"/>
    </ligand>
</feature>
<evidence type="ECO:0000313" key="10">
    <source>
        <dbReference type="Proteomes" id="UP000252585"/>
    </source>
</evidence>
<proteinExistence type="inferred from homology"/>
<comment type="caution">
    <text evidence="9">The sequence shown here is derived from an EMBL/GenBank/DDBJ whole genome shotgun (WGS) entry which is preliminary data.</text>
</comment>
<dbReference type="Proteomes" id="UP000252585">
    <property type="component" value="Unassembled WGS sequence"/>
</dbReference>
<dbReference type="PANTHER" id="PTHR48105">
    <property type="entry name" value="THIOREDOXIN REDUCTASE 1-RELATED-RELATED"/>
    <property type="match status" value="1"/>
</dbReference>
<comment type="cofactor">
    <cofactor evidence="6">
        <name>FAD</name>
        <dbReference type="ChEBI" id="CHEBI:57692"/>
    </cofactor>
    <text evidence="6">Binds 1 FAD per subunit.</text>
</comment>
<keyword evidence="7" id="KW-0472">Membrane</keyword>
<feature type="domain" description="FAD/NAD(P)-binding" evidence="8">
    <location>
        <begin position="8"/>
        <end position="295"/>
    </location>
</feature>
<dbReference type="InterPro" id="IPR023753">
    <property type="entry name" value="FAD/NAD-binding_dom"/>
</dbReference>
<evidence type="ECO:0000256" key="2">
    <source>
        <dbReference type="ARBA" id="ARBA00022630"/>
    </source>
</evidence>
<evidence type="ECO:0000256" key="7">
    <source>
        <dbReference type="SAM" id="Phobius"/>
    </source>
</evidence>
<accession>A0A368XYS5</accession>
<feature type="binding site" evidence="6">
    <location>
        <position position="45"/>
    </location>
    <ligand>
        <name>FAD</name>
        <dbReference type="ChEBI" id="CHEBI:57692"/>
    </ligand>
</feature>
<keyword evidence="7" id="KW-0812">Transmembrane</keyword>
<keyword evidence="10" id="KW-1185">Reference proteome</keyword>
<evidence type="ECO:0000259" key="8">
    <source>
        <dbReference type="Pfam" id="PF07992"/>
    </source>
</evidence>
<dbReference type="InterPro" id="IPR050097">
    <property type="entry name" value="Ferredoxin-NADP_redctase_2"/>
</dbReference>
<evidence type="ECO:0000256" key="5">
    <source>
        <dbReference type="ARBA" id="ARBA00023002"/>
    </source>
</evidence>
<comment type="subunit">
    <text evidence="1 6">Homodimer.</text>
</comment>
<evidence type="ECO:0000256" key="4">
    <source>
        <dbReference type="ARBA" id="ARBA00022857"/>
    </source>
</evidence>
<feature type="binding site" evidence="6">
    <location>
        <position position="18"/>
    </location>
    <ligand>
        <name>FAD</name>
        <dbReference type="ChEBI" id="CHEBI:57692"/>
    </ligand>
</feature>
<protein>
    <recommendedName>
        <fullName evidence="6">Ferredoxin--NADP reductase</fullName>
        <shortName evidence="6">FNR</shortName>
        <shortName evidence="6">Fd-NADP(+) reductase</shortName>
        <ecNumber evidence="6">1.18.1.2</ecNumber>
    </recommendedName>
</protein>
<feature type="transmembrane region" description="Helical" evidence="7">
    <location>
        <begin position="6"/>
        <end position="26"/>
    </location>
</feature>
<dbReference type="PRINTS" id="PR00469">
    <property type="entry name" value="PNDRDTASEII"/>
</dbReference>
<dbReference type="SUPFAM" id="SSF51905">
    <property type="entry name" value="FAD/NAD(P)-binding domain"/>
    <property type="match status" value="1"/>
</dbReference>
<dbReference type="GO" id="GO:0050660">
    <property type="term" value="F:flavin adenine dinucleotide binding"/>
    <property type="evidence" value="ECO:0007669"/>
    <property type="project" value="UniProtKB-UniRule"/>
</dbReference>
<gene>
    <name evidence="9" type="ORF">DFR57_104130</name>
</gene>
<feature type="binding site" evidence="6">
    <location>
        <position position="125"/>
    </location>
    <ligand>
        <name>FAD</name>
        <dbReference type="ChEBI" id="CHEBI:57692"/>
    </ligand>
</feature>
<dbReference type="InterPro" id="IPR022890">
    <property type="entry name" value="Fd--NADP_Rdtase_type_2"/>
</dbReference>
<evidence type="ECO:0000256" key="6">
    <source>
        <dbReference type="HAMAP-Rule" id="MF_01685"/>
    </source>
</evidence>
<comment type="catalytic activity">
    <reaction evidence="6">
        <text>2 reduced [2Fe-2S]-[ferredoxin] + NADP(+) + H(+) = 2 oxidized [2Fe-2S]-[ferredoxin] + NADPH</text>
        <dbReference type="Rhea" id="RHEA:20125"/>
        <dbReference type="Rhea" id="RHEA-COMP:10000"/>
        <dbReference type="Rhea" id="RHEA-COMP:10001"/>
        <dbReference type="ChEBI" id="CHEBI:15378"/>
        <dbReference type="ChEBI" id="CHEBI:33737"/>
        <dbReference type="ChEBI" id="CHEBI:33738"/>
        <dbReference type="ChEBI" id="CHEBI:57783"/>
        <dbReference type="ChEBI" id="CHEBI:58349"/>
        <dbReference type="EC" id="1.18.1.2"/>
    </reaction>
</comment>
<reference evidence="9 10" key="1">
    <citation type="submission" date="2018-07" db="EMBL/GenBank/DDBJ databases">
        <title>Genomic Encyclopedia of Type Strains, Phase IV (KMG-IV): sequencing the most valuable type-strain genomes for metagenomic binning, comparative biology and taxonomic classification.</title>
        <authorList>
            <person name="Goeker M."/>
        </authorList>
    </citation>
    <scope>NUCLEOTIDE SEQUENCE [LARGE SCALE GENOMIC DNA]</scope>
    <source>
        <strain evidence="9 10">DSM 27696</strain>
    </source>
</reference>
<dbReference type="GO" id="GO:0004324">
    <property type="term" value="F:ferredoxin-NADP+ reductase activity"/>
    <property type="evidence" value="ECO:0007669"/>
    <property type="project" value="UniProtKB-UniRule"/>
</dbReference>
<dbReference type="GO" id="GO:0050661">
    <property type="term" value="F:NADP binding"/>
    <property type="evidence" value="ECO:0007669"/>
    <property type="project" value="UniProtKB-UniRule"/>
</dbReference>
<feature type="binding site" evidence="6">
    <location>
        <position position="37"/>
    </location>
    <ligand>
        <name>FAD</name>
        <dbReference type="ChEBI" id="CHEBI:57692"/>
    </ligand>
</feature>
<dbReference type="PRINTS" id="PR00368">
    <property type="entry name" value="FADPNR"/>
</dbReference>
<keyword evidence="3 6" id="KW-0274">FAD</keyword>
<feature type="binding site" evidence="6">
    <location>
        <position position="90"/>
    </location>
    <ligand>
        <name>FAD</name>
        <dbReference type="ChEBI" id="CHEBI:57692"/>
    </ligand>
</feature>
<dbReference type="Gene3D" id="3.50.50.60">
    <property type="entry name" value="FAD/NAD(P)-binding domain"/>
    <property type="match status" value="2"/>
</dbReference>
<comment type="similarity">
    <text evidence="6">Belongs to the ferredoxin--NADP reductase type 2 family.</text>
</comment>
<dbReference type="EC" id="1.18.1.2" evidence="6"/>
<name>A0A368XYS5_9BACI</name>
<keyword evidence="5 6" id="KW-0560">Oxidoreductase</keyword>
<dbReference type="HAMAP" id="MF_01685">
    <property type="entry name" value="FENR2"/>
    <property type="match status" value="1"/>
</dbReference>
<dbReference type="Pfam" id="PF07992">
    <property type="entry name" value="Pyr_redox_2"/>
    <property type="match status" value="1"/>
</dbReference>
<evidence type="ECO:0000313" key="9">
    <source>
        <dbReference type="EMBL" id="RCW73132.1"/>
    </source>
</evidence>
<dbReference type="EMBL" id="QPJJ01000004">
    <property type="protein sequence ID" value="RCW73132.1"/>
    <property type="molecule type" value="Genomic_DNA"/>
</dbReference>
<organism evidence="9 10">
    <name type="scientific">Saliterribacillus persicus</name>
    <dbReference type="NCBI Taxonomy" id="930114"/>
    <lineage>
        <taxon>Bacteria</taxon>
        <taxon>Bacillati</taxon>
        <taxon>Bacillota</taxon>
        <taxon>Bacilli</taxon>
        <taxon>Bacillales</taxon>
        <taxon>Bacillaceae</taxon>
        <taxon>Saliterribacillus</taxon>
    </lineage>
</organism>
<feature type="binding site" evidence="6">
    <location>
        <position position="284"/>
    </location>
    <ligand>
        <name>FAD</name>
        <dbReference type="ChEBI" id="CHEBI:57692"/>
    </ligand>
</feature>
<dbReference type="InterPro" id="IPR036188">
    <property type="entry name" value="FAD/NAD-bd_sf"/>
</dbReference>
<evidence type="ECO:0000256" key="1">
    <source>
        <dbReference type="ARBA" id="ARBA00011738"/>
    </source>
</evidence>
<keyword evidence="7" id="KW-1133">Transmembrane helix</keyword>